<keyword evidence="1" id="KW-0732">Signal</keyword>
<evidence type="ECO:0000256" key="1">
    <source>
        <dbReference type="SAM" id="SignalP"/>
    </source>
</evidence>
<evidence type="ECO:0008006" key="4">
    <source>
        <dbReference type="Google" id="ProtNLM"/>
    </source>
</evidence>
<evidence type="ECO:0000313" key="3">
    <source>
        <dbReference type="Proteomes" id="UP000660708"/>
    </source>
</evidence>
<comment type="caution">
    <text evidence="2">The sequence shown here is derived from an EMBL/GenBank/DDBJ whole genome shotgun (WGS) entry which is preliminary data.</text>
</comment>
<evidence type="ECO:0000313" key="2">
    <source>
        <dbReference type="EMBL" id="MBE0347741.1"/>
    </source>
</evidence>
<feature type="signal peptide" evidence="1">
    <location>
        <begin position="1"/>
        <end position="27"/>
    </location>
</feature>
<keyword evidence="3" id="KW-1185">Reference proteome</keyword>
<protein>
    <recommendedName>
        <fullName evidence="4">Lysine-specific metallo-endopeptidase domain-containing protein</fullName>
    </recommendedName>
</protein>
<accession>A0A8I0MYT5</accession>
<name>A0A8I0MYT5_9GAMM</name>
<dbReference type="RefSeq" id="WP_128732070.1">
    <property type="nucleotide sequence ID" value="NZ_AQHF01000026.1"/>
</dbReference>
<proteinExistence type="predicted"/>
<sequence>MKNQTLVNFLLSTILLGLLVSSSPNFAHLSPEQQSGLIVANPTSYFQIASRFKLAPEHATDKLLNTIARLQQPNWEFERLKRILDASQMIKAELFLLDAWGRFSQTQRQALLHDIVKQGAFDTLQALSTRYTLSEEYTTLLQVWRGKPVSSFSQSALLAPFQLSSQMQWGSQSCQFTLALIASDLKGLHHLQVLKRAFELRPEPKRGVYCLSRPIYVAEKLNCEKYRGFATCKLQNSDTFAHYDHLVLMARDGLANVRHHTMTLTPDSTYNTFIHELMHFSGFEDEYPVATEKAKWLCANSGHKAPNLYVGEQAPNNWVPSRTCEHGKLPSYKPSKVHSLLEYQSIKLNETYRKKWLLVLNSQRSKDNLAVNSAE</sequence>
<dbReference type="Proteomes" id="UP000660708">
    <property type="component" value="Unassembled WGS sequence"/>
</dbReference>
<gene>
    <name evidence="2" type="ORF">PPEP_a2270</name>
</gene>
<organism evidence="2 3">
    <name type="scientific">Pseudoalteromonas peptidolytica F12-50-A1</name>
    <dbReference type="NCBI Taxonomy" id="1315280"/>
    <lineage>
        <taxon>Bacteria</taxon>
        <taxon>Pseudomonadati</taxon>
        <taxon>Pseudomonadota</taxon>
        <taxon>Gammaproteobacteria</taxon>
        <taxon>Alteromonadales</taxon>
        <taxon>Pseudoalteromonadaceae</taxon>
        <taxon>Pseudoalteromonas</taxon>
    </lineage>
</organism>
<dbReference type="AlphaFoldDB" id="A0A8I0MYT5"/>
<feature type="chain" id="PRO_5034165297" description="Lysine-specific metallo-endopeptidase domain-containing protein" evidence="1">
    <location>
        <begin position="28"/>
        <end position="375"/>
    </location>
</feature>
<dbReference type="EMBL" id="AQHF01000026">
    <property type="protein sequence ID" value="MBE0347741.1"/>
    <property type="molecule type" value="Genomic_DNA"/>
</dbReference>
<reference evidence="2 3" key="1">
    <citation type="submission" date="2015-06" db="EMBL/GenBank/DDBJ databases">
        <title>Genome sequence of Pseudoalteromonas peptidolytica.</title>
        <authorList>
            <person name="Xie B.-B."/>
            <person name="Rong J.-C."/>
            <person name="Qin Q.-L."/>
            <person name="Zhang Y.-Z."/>
        </authorList>
    </citation>
    <scope>NUCLEOTIDE SEQUENCE [LARGE SCALE GENOMIC DNA]</scope>
    <source>
        <strain evidence="2 3">F12-50-A1</strain>
    </source>
</reference>